<gene>
    <name evidence="2" type="ORF">G4223_06930</name>
</gene>
<dbReference type="GO" id="GO:0016491">
    <property type="term" value="F:oxidoreductase activity"/>
    <property type="evidence" value="ECO:0007669"/>
    <property type="project" value="InterPro"/>
</dbReference>
<dbReference type="Gene3D" id="3.40.30.10">
    <property type="entry name" value="Glutaredoxin"/>
    <property type="match status" value="1"/>
</dbReference>
<dbReference type="RefSeq" id="WP_163676970.1">
    <property type="nucleotide sequence ID" value="NZ_JAAIYP010000034.1"/>
</dbReference>
<evidence type="ECO:0000259" key="1">
    <source>
        <dbReference type="Pfam" id="PF01323"/>
    </source>
</evidence>
<proteinExistence type="predicted"/>
<dbReference type="InterPro" id="IPR036249">
    <property type="entry name" value="Thioredoxin-like_sf"/>
</dbReference>
<organism evidence="2 3">
    <name type="scientific">Magnetospirillum aberrantis SpK</name>
    <dbReference type="NCBI Taxonomy" id="908842"/>
    <lineage>
        <taxon>Bacteria</taxon>
        <taxon>Pseudomonadati</taxon>
        <taxon>Pseudomonadota</taxon>
        <taxon>Alphaproteobacteria</taxon>
        <taxon>Rhodospirillales</taxon>
        <taxon>Rhodospirillaceae</taxon>
        <taxon>Magnetospirillum</taxon>
    </lineage>
</organism>
<evidence type="ECO:0000313" key="3">
    <source>
        <dbReference type="Proteomes" id="UP000480684"/>
    </source>
</evidence>
<comment type="caution">
    <text evidence="2">The sequence shown here is derived from an EMBL/GenBank/DDBJ whole genome shotgun (WGS) entry which is preliminary data.</text>
</comment>
<protein>
    <submittedName>
        <fullName evidence="2">DsbA family oxidoreductase</fullName>
    </submittedName>
</protein>
<dbReference type="SUPFAM" id="SSF52833">
    <property type="entry name" value="Thioredoxin-like"/>
    <property type="match status" value="1"/>
</dbReference>
<sequence length="215" mass="23609">MKIEYIFDTVCPWCYVGKRRLERALAQRPDTRAAIQWRPFLLNPDIPPEGIDRRAYLDRKFGGPARVQRVHSAVAAAGEAEGIAFDFERIQRAPNTMNSHRMIRFAGGQGREADTVEALYRAYFCEGRDIGSVTELLAIGESVGLPVAALQSYLRSDSDIAAVLNDNARAHRLGVNGVPCLVLDGVYAVAGAQEPDVLLRLIDIAREAEAEAALS</sequence>
<dbReference type="InterPro" id="IPR001853">
    <property type="entry name" value="DSBA-like_thioredoxin_dom"/>
</dbReference>
<feature type="domain" description="DSBA-like thioredoxin" evidence="1">
    <location>
        <begin position="3"/>
        <end position="202"/>
    </location>
</feature>
<dbReference type="CDD" id="cd03024">
    <property type="entry name" value="DsbA_FrnE"/>
    <property type="match status" value="1"/>
</dbReference>
<accession>A0A7C9QT60</accession>
<dbReference type="AlphaFoldDB" id="A0A7C9QT60"/>
<reference evidence="2 3" key="1">
    <citation type="submission" date="2020-02" db="EMBL/GenBank/DDBJ databases">
        <authorList>
            <person name="Dziuba M."/>
            <person name="Kuznetsov B."/>
            <person name="Mardanov A."/>
            <person name="Ravin N."/>
            <person name="Grouzdev D."/>
        </authorList>
    </citation>
    <scope>NUCLEOTIDE SEQUENCE [LARGE SCALE GENOMIC DNA]</scope>
    <source>
        <strain evidence="2 3">SpK</strain>
    </source>
</reference>
<dbReference type="Proteomes" id="UP000480684">
    <property type="component" value="Unassembled WGS sequence"/>
</dbReference>
<dbReference type="PANTHER" id="PTHR13887:SF41">
    <property type="entry name" value="THIOREDOXIN SUPERFAMILY PROTEIN"/>
    <property type="match status" value="1"/>
</dbReference>
<name>A0A7C9QT60_9PROT</name>
<dbReference type="Pfam" id="PF01323">
    <property type="entry name" value="DSBA"/>
    <property type="match status" value="1"/>
</dbReference>
<dbReference type="PANTHER" id="PTHR13887">
    <property type="entry name" value="GLUTATHIONE S-TRANSFERASE KAPPA"/>
    <property type="match status" value="1"/>
</dbReference>
<keyword evidence="3" id="KW-1185">Reference proteome</keyword>
<dbReference type="EMBL" id="JAAIYP010000034">
    <property type="protein sequence ID" value="NFV79842.1"/>
    <property type="molecule type" value="Genomic_DNA"/>
</dbReference>
<evidence type="ECO:0000313" key="2">
    <source>
        <dbReference type="EMBL" id="NFV79842.1"/>
    </source>
</evidence>